<sequence length="79" mass="8625">MARETLGFRRASFSLAFSLLMPTSSLPCAPLTLSIQLHRTGNAPLPICINTNPTASAHDLSPVKFSVQVRLTSELLRFL</sequence>
<dbReference type="EMBL" id="GU474869">
    <property type="protein sequence ID" value="ADI17625.1"/>
    <property type="molecule type" value="Genomic_DNA"/>
</dbReference>
<reference evidence="1" key="1">
    <citation type="journal article" date="2011" name="Environ. Microbiol.">
        <title>Time-series analyses of Monterey Bay coastal microbial picoplankton using a 'genome proxy' microarray.</title>
        <authorList>
            <person name="Rich V.I."/>
            <person name="Pham V.D."/>
            <person name="Eppley J."/>
            <person name="Shi Y."/>
            <person name="DeLong E.F."/>
        </authorList>
    </citation>
    <scope>NUCLEOTIDE SEQUENCE</scope>
</reference>
<proteinExistence type="predicted"/>
<protein>
    <submittedName>
        <fullName evidence="1">Uncharacterized protein</fullName>
    </submittedName>
</protein>
<name>E0XT84_9DELT</name>
<accession>E0XT84</accession>
<organism evidence="1">
    <name type="scientific">uncultured delta proteobacterium HF0130_19C20</name>
    <dbReference type="NCBI Taxonomy" id="710828"/>
    <lineage>
        <taxon>Bacteria</taxon>
        <taxon>Deltaproteobacteria</taxon>
        <taxon>environmental samples</taxon>
    </lineage>
</organism>
<evidence type="ECO:0000313" key="1">
    <source>
        <dbReference type="EMBL" id="ADI17625.1"/>
    </source>
</evidence>
<dbReference type="AlphaFoldDB" id="E0XT84"/>